<evidence type="ECO:0000313" key="5">
    <source>
        <dbReference type="Proteomes" id="UP000243579"/>
    </source>
</evidence>
<feature type="region of interest" description="Disordered" evidence="1">
    <location>
        <begin position="1"/>
        <end position="44"/>
    </location>
</feature>
<dbReference type="Gene3D" id="3.40.50.1820">
    <property type="entry name" value="alpha/beta hydrolase"/>
    <property type="match status" value="1"/>
</dbReference>
<comment type="caution">
    <text evidence="4">The sequence shown here is derived from an EMBL/GenBank/DDBJ whole genome shotgun (WGS) entry which is preliminary data.</text>
</comment>
<keyword evidence="5" id="KW-1185">Reference proteome</keyword>
<evidence type="ECO:0000259" key="2">
    <source>
        <dbReference type="Pfam" id="PF12146"/>
    </source>
</evidence>
<accession>A0A1V9ZSV1</accession>
<dbReference type="PANTHER" id="PTHR42339">
    <property type="entry name" value="HISTONE H1"/>
    <property type="match status" value="1"/>
</dbReference>
<dbReference type="Pfam" id="PF24852">
    <property type="entry name" value="DUF7726"/>
    <property type="match status" value="1"/>
</dbReference>
<feature type="compositionally biased region" description="Basic and acidic residues" evidence="1">
    <location>
        <begin position="1"/>
        <end position="14"/>
    </location>
</feature>
<evidence type="ECO:0000259" key="3">
    <source>
        <dbReference type="Pfam" id="PF24852"/>
    </source>
</evidence>
<dbReference type="AlphaFoldDB" id="A0A1V9ZSV1"/>
<organism evidence="4 5">
    <name type="scientific">Achlya hypogyna</name>
    <name type="common">Oomycete</name>
    <name type="synonym">Protoachlya hypogyna</name>
    <dbReference type="NCBI Taxonomy" id="1202772"/>
    <lineage>
        <taxon>Eukaryota</taxon>
        <taxon>Sar</taxon>
        <taxon>Stramenopiles</taxon>
        <taxon>Oomycota</taxon>
        <taxon>Saprolegniomycetes</taxon>
        <taxon>Saprolegniales</taxon>
        <taxon>Achlyaceae</taxon>
        <taxon>Achlya</taxon>
    </lineage>
</organism>
<evidence type="ECO:0000313" key="4">
    <source>
        <dbReference type="EMBL" id="OQS01041.1"/>
    </source>
</evidence>
<feature type="domain" description="Serine aminopeptidase S33" evidence="2">
    <location>
        <begin position="160"/>
        <end position="372"/>
    </location>
</feature>
<dbReference type="Proteomes" id="UP000243579">
    <property type="component" value="Unassembled WGS sequence"/>
</dbReference>
<feature type="compositionally biased region" description="Low complexity" evidence="1">
    <location>
        <begin position="31"/>
        <end position="44"/>
    </location>
</feature>
<name>A0A1V9ZSV1_ACHHY</name>
<gene>
    <name evidence="4" type="ORF">ACHHYP_01964</name>
</gene>
<keyword evidence="4" id="KW-0378">Hydrolase</keyword>
<sequence>MREERTAKQQEARAAKRLARKKAQEEAEGNAAMGPKKAKPSPAKIKSAERLAEIEAVQLPEGLKVYDDCDDVRKHMQAFFLTKECTQAALADHLGFSVGSVRKYHVMKGKRQGSGSIVYKNAYYFFEKLRILEGKAKAKKRPMFEESTPEGYELARDPSYRFLAPLLTSHGHTVYLSDLRGTGNSSADFASYSVEDVVGDVVDMVQRLVEPRFVLVGNSFTAACIVLLGQSAVASKIQATVLLGPFVRDPPGVGPKVFGAIAPVMFPRLYGAGMWTAYWQGLFQTPPSDFAEYKAYLKANLHEKGRLRALVKMVQASKARAGRALASFHLPLLIGMGVNDPDFASPAAEANFIHDAVQSSMKRVSMYPDTKHYPQVDCPDAVVADILQFLRDL</sequence>
<dbReference type="InterPro" id="IPR022742">
    <property type="entry name" value="Hydrolase_4"/>
</dbReference>
<dbReference type="OrthoDB" id="60131at2759"/>
<evidence type="ECO:0000256" key="1">
    <source>
        <dbReference type="SAM" id="MobiDB-lite"/>
    </source>
</evidence>
<dbReference type="GO" id="GO:0016787">
    <property type="term" value="F:hydrolase activity"/>
    <property type="evidence" value="ECO:0007669"/>
    <property type="project" value="UniProtKB-KW"/>
</dbReference>
<proteinExistence type="predicted"/>
<dbReference type="PANTHER" id="PTHR42339:SF1">
    <property type="entry name" value="HISTONE H1"/>
    <property type="match status" value="1"/>
</dbReference>
<protein>
    <submittedName>
        <fullName evidence="4">Hydrolase</fullName>
    </submittedName>
</protein>
<dbReference type="InterPro" id="IPR029058">
    <property type="entry name" value="AB_hydrolase_fold"/>
</dbReference>
<dbReference type="EMBL" id="JNBR01000017">
    <property type="protein sequence ID" value="OQS01041.1"/>
    <property type="molecule type" value="Genomic_DNA"/>
</dbReference>
<dbReference type="InterPro" id="IPR056143">
    <property type="entry name" value="DUF7726"/>
</dbReference>
<dbReference type="STRING" id="1202772.A0A1V9ZSV1"/>
<feature type="domain" description="DUF7726" evidence="3">
    <location>
        <begin position="64"/>
        <end position="135"/>
    </location>
</feature>
<dbReference type="Pfam" id="PF12146">
    <property type="entry name" value="Hydrolase_4"/>
    <property type="match status" value="1"/>
</dbReference>
<reference evidence="4 5" key="1">
    <citation type="journal article" date="2014" name="Genome Biol. Evol.">
        <title>The secreted proteins of Achlya hypogyna and Thraustotheca clavata identify the ancestral oomycete secretome and reveal gene acquisitions by horizontal gene transfer.</title>
        <authorList>
            <person name="Misner I."/>
            <person name="Blouin N."/>
            <person name="Leonard G."/>
            <person name="Richards T.A."/>
            <person name="Lane C.E."/>
        </authorList>
    </citation>
    <scope>NUCLEOTIDE SEQUENCE [LARGE SCALE GENOMIC DNA]</scope>
    <source>
        <strain evidence="4 5">ATCC 48635</strain>
    </source>
</reference>
<dbReference type="SUPFAM" id="SSF53474">
    <property type="entry name" value="alpha/beta-Hydrolases"/>
    <property type="match status" value="1"/>
</dbReference>